<feature type="modified residue" description="4-aspartylphosphate" evidence="1">
    <location>
        <position position="54"/>
    </location>
</feature>
<dbReference type="InterPro" id="IPR011006">
    <property type="entry name" value="CheY-like_superfamily"/>
</dbReference>
<keyword evidence="1" id="KW-0597">Phosphoprotein</keyword>
<dbReference type="Pfam" id="PF00072">
    <property type="entry name" value="Response_reg"/>
    <property type="match status" value="1"/>
</dbReference>
<dbReference type="eggNOG" id="COG3437">
    <property type="taxonomic scope" value="Bacteria"/>
</dbReference>
<dbReference type="Gene3D" id="3.40.50.2300">
    <property type="match status" value="1"/>
</dbReference>
<protein>
    <submittedName>
        <fullName evidence="3">Two-component response regulator</fullName>
    </submittedName>
</protein>
<evidence type="ECO:0000259" key="2">
    <source>
        <dbReference type="PROSITE" id="PS50110"/>
    </source>
</evidence>
<keyword evidence="4" id="KW-1185">Reference proteome</keyword>
<dbReference type="SUPFAM" id="SSF52172">
    <property type="entry name" value="CheY-like"/>
    <property type="match status" value="1"/>
</dbReference>
<dbReference type="Proteomes" id="UP000011135">
    <property type="component" value="Unassembled WGS sequence"/>
</dbReference>
<gene>
    <name evidence="3" type="ORF">C900_05258</name>
</gene>
<dbReference type="PROSITE" id="PS50110">
    <property type="entry name" value="RESPONSE_REGULATORY"/>
    <property type="match status" value="1"/>
</dbReference>
<dbReference type="GO" id="GO:0000160">
    <property type="term" value="P:phosphorelay signal transduction system"/>
    <property type="evidence" value="ECO:0007669"/>
    <property type="project" value="InterPro"/>
</dbReference>
<feature type="domain" description="Response regulatory" evidence="2">
    <location>
        <begin position="1"/>
        <end position="124"/>
    </location>
</feature>
<dbReference type="InterPro" id="IPR052893">
    <property type="entry name" value="TCS_response_regulator"/>
</dbReference>
<dbReference type="PATRIC" id="fig|1237149.3.peg.772"/>
<proteinExistence type="predicted"/>
<name>L8JZU3_9BACT</name>
<sequence>MLVDDNEIDIFINQKILEFNRFAKKLLTFNSGRTALDYLGSSALEDLPEVIFLDLNMPVIDGFRFLYEFSKFPEKIKKKSSIVILTSSDNLRDKEKVKVNVDVIQFLSKPLNDQKVDKIRMMLQKV</sequence>
<dbReference type="AlphaFoldDB" id="L8JZU3"/>
<evidence type="ECO:0000313" key="4">
    <source>
        <dbReference type="Proteomes" id="UP000011135"/>
    </source>
</evidence>
<dbReference type="InterPro" id="IPR001789">
    <property type="entry name" value="Sig_transdc_resp-reg_receiver"/>
</dbReference>
<dbReference type="EMBL" id="AMZN01000008">
    <property type="protein sequence ID" value="ELR73209.1"/>
    <property type="molecule type" value="Genomic_DNA"/>
</dbReference>
<dbReference type="PANTHER" id="PTHR44520:SF2">
    <property type="entry name" value="RESPONSE REGULATOR RCP1"/>
    <property type="match status" value="1"/>
</dbReference>
<evidence type="ECO:0000256" key="1">
    <source>
        <dbReference type="PROSITE-ProRule" id="PRU00169"/>
    </source>
</evidence>
<organism evidence="3 4">
    <name type="scientific">Fulvivirga imtechensis AK7</name>
    <dbReference type="NCBI Taxonomy" id="1237149"/>
    <lineage>
        <taxon>Bacteria</taxon>
        <taxon>Pseudomonadati</taxon>
        <taxon>Bacteroidota</taxon>
        <taxon>Cytophagia</taxon>
        <taxon>Cytophagales</taxon>
        <taxon>Fulvivirgaceae</taxon>
        <taxon>Fulvivirga</taxon>
    </lineage>
</organism>
<dbReference type="SMART" id="SM00448">
    <property type="entry name" value="REC"/>
    <property type="match status" value="1"/>
</dbReference>
<dbReference type="PANTHER" id="PTHR44520">
    <property type="entry name" value="RESPONSE REGULATOR RCP1-RELATED"/>
    <property type="match status" value="1"/>
</dbReference>
<accession>L8JZU3</accession>
<reference evidence="3 4" key="1">
    <citation type="submission" date="2012-12" db="EMBL/GenBank/DDBJ databases">
        <title>Genome assembly of Fulvivirga imtechensis AK7.</title>
        <authorList>
            <person name="Nupur N."/>
            <person name="Khatri I."/>
            <person name="Kumar R."/>
            <person name="Subramanian S."/>
            <person name="Pinnaka A."/>
        </authorList>
    </citation>
    <scope>NUCLEOTIDE SEQUENCE [LARGE SCALE GENOMIC DNA]</scope>
    <source>
        <strain evidence="3 4">AK7</strain>
    </source>
</reference>
<dbReference type="OrthoDB" id="1524091at2"/>
<dbReference type="STRING" id="1237149.C900_05258"/>
<evidence type="ECO:0000313" key="3">
    <source>
        <dbReference type="EMBL" id="ELR73209.1"/>
    </source>
</evidence>
<comment type="caution">
    <text evidence="3">The sequence shown here is derived from an EMBL/GenBank/DDBJ whole genome shotgun (WGS) entry which is preliminary data.</text>
</comment>